<dbReference type="Proteomes" id="UP001597215">
    <property type="component" value="Unassembled WGS sequence"/>
</dbReference>
<dbReference type="Pfam" id="PF10055">
    <property type="entry name" value="DUF2292"/>
    <property type="match status" value="1"/>
</dbReference>
<reference evidence="2" key="1">
    <citation type="journal article" date="2019" name="Int. J. Syst. Evol. Microbiol.">
        <title>The Global Catalogue of Microorganisms (GCM) 10K type strain sequencing project: providing services to taxonomists for standard genome sequencing and annotation.</title>
        <authorList>
            <consortium name="The Broad Institute Genomics Platform"/>
            <consortium name="The Broad Institute Genome Sequencing Center for Infectious Disease"/>
            <person name="Wu L."/>
            <person name="Ma J."/>
        </authorList>
    </citation>
    <scope>NUCLEOTIDE SEQUENCE [LARGE SCALE GENOMIC DNA]</scope>
    <source>
        <strain evidence="2">CGMCC 1.12449</strain>
    </source>
</reference>
<comment type="caution">
    <text evidence="1">The sequence shown here is derived from an EMBL/GenBank/DDBJ whole genome shotgun (WGS) entry which is preliminary data.</text>
</comment>
<protein>
    <submittedName>
        <fullName evidence="1">YezD family protein</fullName>
    </submittedName>
</protein>
<organism evidence="1 2">
    <name type="scientific">Sphingorhabdus buctiana</name>
    <dbReference type="NCBI Taxonomy" id="1508805"/>
    <lineage>
        <taxon>Bacteria</taxon>
        <taxon>Pseudomonadati</taxon>
        <taxon>Pseudomonadota</taxon>
        <taxon>Alphaproteobacteria</taxon>
        <taxon>Sphingomonadales</taxon>
        <taxon>Sphingomonadaceae</taxon>
        <taxon>Sphingorhabdus</taxon>
    </lineage>
</organism>
<dbReference type="EMBL" id="JBHUEL010000007">
    <property type="protein sequence ID" value="MFD1766752.1"/>
    <property type="molecule type" value="Genomic_DNA"/>
</dbReference>
<keyword evidence="2" id="KW-1185">Reference proteome</keyword>
<gene>
    <name evidence="1" type="ORF">ACFSAG_07840</name>
</gene>
<name>A0ABW4MEH6_9SPHN</name>
<proteinExistence type="predicted"/>
<accession>A0ABW4MEH6</accession>
<evidence type="ECO:0000313" key="2">
    <source>
        <dbReference type="Proteomes" id="UP001597215"/>
    </source>
</evidence>
<evidence type="ECO:0000313" key="1">
    <source>
        <dbReference type="EMBL" id="MFD1766752.1"/>
    </source>
</evidence>
<dbReference type="RefSeq" id="WP_374614918.1">
    <property type="nucleotide sequence ID" value="NZ_JBHUEL010000007.1"/>
</dbReference>
<dbReference type="InterPro" id="IPR018743">
    <property type="entry name" value="DUF2292"/>
</dbReference>
<sequence>MANTDHEHLGESANAAKSPALQAVLDALGKLKFGAIQLTVHEGKLVQVDITERQRFSN</sequence>